<dbReference type="Proteomes" id="UP000828390">
    <property type="component" value="Unassembled WGS sequence"/>
</dbReference>
<dbReference type="AlphaFoldDB" id="A0A9D4N014"/>
<proteinExistence type="predicted"/>
<name>A0A9D4N014_DREPO</name>
<reference evidence="1" key="2">
    <citation type="submission" date="2020-11" db="EMBL/GenBank/DDBJ databases">
        <authorList>
            <person name="McCartney M.A."/>
            <person name="Auch B."/>
            <person name="Kono T."/>
            <person name="Mallez S."/>
            <person name="Becker A."/>
            <person name="Gohl D.M."/>
            <person name="Silverstein K.A.T."/>
            <person name="Koren S."/>
            <person name="Bechman K.B."/>
            <person name="Herman A."/>
            <person name="Abrahante J.E."/>
            <person name="Garbe J."/>
        </authorList>
    </citation>
    <scope>NUCLEOTIDE SEQUENCE</scope>
    <source>
        <strain evidence="1">Duluth1</strain>
        <tissue evidence="1">Whole animal</tissue>
    </source>
</reference>
<evidence type="ECO:0000313" key="2">
    <source>
        <dbReference type="Proteomes" id="UP000828390"/>
    </source>
</evidence>
<dbReference type="EMBL" id="JAIWYP010000001">
    <property type="protein sequence ID" value="KAH3885310.1"/>
    <property type="molecule type" value="Genomic_DNA"/>
</dbReference>
<comment type="caution">
    <text evidence="1">The sequence shown here is derived from an EMBL/GenBank/DDBJ whole genome shotgun (WGS) entry which is preliminary data.</text>
</comment>
<accession>A0A9D4N014</accession>
<protein>
    <submittedName>
        <fullName evidence="1">Uncharacterized protein</fullName>
    </submittedName>
</protein>
<sequence length="75" mass="8529">MDVRVDGLFLSVGVLVTFNQNTSQKTYQPGNKSKLSDLDLSQHSAHAQWDVNKCSSCLKQPAFDRFQRLRLKALF</sequence>
<keyword evidence="2" id="KW-1185">Reference proteome</keyword>
<evidence type="ECO:0000313" key="1">
    <source>
        <dbReference type="EMBL" id="KAH3885310.1"/>
    </source>
</evidence>
<organism evidence="1 2">
    <name type="scientific">Dreissena polymorpha</name>
    <name type="common">Zebra mussel</name>
    <name type="synonym">Mytilus polymorpha</name>
    <dbReference type="NCBI Taxonomy" id="45954"/>
    <lineage>
        <taxon>Eukaryota</taxon>
        <taxon>Metazoa</taxon>
        <taxon>Spiralia</taxon>
        <taxon>Lophotrochozoa</taxon>
        <taxon>Mollusca</taxon>
        <taxon>Bivalvia</taxon>
        <taxon>Autobranchia</taxon>
        <taxon>Heteroconchia</taxon>
        <taxon>Euheterodonta</taxon>
        <taxon>Imparidentia</taxon>
        <taxon>Neoheterodontei</taxon>
        <taxon>Myida</taxon>
        <taxon>Dreissenoidea</taxon>
        <taxon>Dreissenidae</taxon>
        <taxon>Dreissena</taxon>
    </lineage>
</organism>
<reference evidence="1" key="1">
    <citation type="journal article" date="2019" name="bioRxiv">
        <title>The Genome of the Zebra Mussel, Dreissena polymorpha: A Resource for Invasive Species Research.</title>
        <authorList>
            <person name="McCartney M.A."/>
            <person name="Auch B."/>
            <person name="Kono T."/>
            <person name="Mallez S."/>
            <person name="Zhang Y."/>
            <person name="Obille A."/>
            <person name="Becker A."/>
            <person name="Abrahante J.E."/>
            <person name="Garbe J."/>
            <person name="Badalamenti J.P."/>
            <person name="Herman A."/>
            <person name="Mangelson H."/>
            <person name="Liachko I."/>
            <person name="Sullivan S."/>
            <person name="Sone E.D."/>
            <person name="Koren S."/>
            <person name="Silverstein K.A.T."/>
            <person name="Beckman K.B."/>
            <person name="Gohl D.M."/>
        </authorList>
    </citation>
    <scope>NUCLEOTIDE SEQUENCE</scope>
    <source>
        <strain evidence="1">Duluth1</strain>
        <tissue evidence="1">Whole animal</tissue>
    </source>
</reference>
<gene>
    <name evidence="1" type="ORF">DPMN_009304</name>
</gene>